<evidence type="ECO:0000256" key="3">
    <source>
        <dbReference type="ARBA" id="ARBA00023709"/>
    </source>
</evidence>
<evidence type="ECO:0000256" key="5">
    <source>
        <dbReference type="RuleBase" id="RU003707"/>
    </source>
</evidence>
<dbReference type="SUPFAM" id="SSF52096">
    <property type="entry name" value="ClpP/crotonase"/>
    <property type="match status" value="1"/>
</dbReference>
<evidence type="ECO:0000313" key="7">
    <source>
        <dbReference type="Proteomes" id="UP001232536"/>
    </source>
</evidence>
<gene>
    <name evidence="6" type="ORF">Q6348_10370</name>
</gene>
<accession>A0ABT9D9L5</accession>
<evidence type="ECO:0000256" key="4">
    <source>
        <dbReference type="ARBA" id="ARBA00023717"/>
    </source>
</evidence>
<sequence length="256" mass="26703">MSHVAYELSDQVATITITREEALNALDPDVLSELETAVDRVAADRARAVVVTGAGRAFVAGADVARMSTFSVAQARAFSSLGNRVFRKLELGAPSIAAVNGYALGGGCELALACDLRLASDRAVFAQPEVGLGVTAGFGGTQRLARVVGPAVAKELLLTGRRLKADRALEVGLVNAVHAPDELLGAALALAEEIAQQAPAAVRATKAAIARGAHTDLDTALGIEVEEFASCFETADQREAMAAFVQKRPHSPFQDR</sequence>
<dbReference type="InterPro" id="IPR029045">
    <property type="entry name" value="ClpP/crotonase-like_dom_sf"/>
</dbReference>
<dbReference type="InterPro" id="IPR014748">
    <property type="entry name" value="Enoyl-CoA_hydra_C"/>
</dbReference>
<dbReference type="Gene3D" id="3.90.226.10">
    <property type="entry name" value="2-enoyl-CoA Hydratase, Chain A, domain 1"/>
    <property type="match status" value="1"/>
</dbReference>
<reference evidence="6 7" key="1">
    <citation type="submission" date="2023-07" db="EMBL/GenBank/DDBJ databases">
        <title>Description of novel actinomycetes strains, isolated from tidal flat sediment.</title>
        <authorList>
            <person name="Lu C."/>
        </authorList>
    </citation>
    <scope>NUCLEOTIDE SEQUENCE [LARGE SCALE GENOMIC DNA]</scope>
    <source>
        <strain evidence="6 7">SYSU T00b441</strain>
    </source>
</reference>
<dbReference type="InterPro" id="IPR018376">
    <property type="entry name" value="Enoyl-CoA_hyd/isom_CS"/>
</dbReference>
<evidence type="ECO:0000256" key="2">
    <source>
        <dbReference type="ARBA" id="ARBA00023239"/>
    </source>
</evidence>
<comment type="similarity">
    <text evidence="1 5">Belongs to the enoyl-CoA hydratase/isomerase family.</text>
</comment>
<organism evidence="6 7">
    <name type="scientific">Actinotalea lenta</name>
    <dbReference type="NCBI Taxonomy" id="3064654"/>
    <lineage>
        <taxon>Bacteria</taxon>
        <taxon>Bacillati</taxon>
        <taxon>Actinomycetota</taxon>
        <taxon>Actinomycetes</taxon>
        <taxon>Micrococcales</taxon>
        <taxon>Cellulomonadaceae</taxon>
        <taxon>Actinotalea</taxon>
    </lineage>
</organism>
<name>A0ABT9D9L5_9CELL</name>
<keyword evidence="7" id="KW-1185">Reference proteome</keyword>
<dbReference type="PANTHER" id="PTHR11941:SF54">
    <property type="entry name" value="ENOYL-COA HYDRATASE, MITOCHONDRIAL"/>
    <property type="match status" value="1"/>
</dbReference>
<evidence type="ECO:0000313" key="6">
    <source>
        <dbReference type="EMBL" id="MDO8107599.1"/>
    </source>
</evidence>
<dbReference type="Gene3D" id="1.10.12.10">
    <property type="entry name" value="Lyase 2-enoyl-coa Hydratase, Chain A, domain 2"/>
    <property type="match status" value="1"/>
</dbReference>
<comment type="catalytic activity">
    <reaction evidence="4">
        <text>a 4-saturated-(3S)-3-hydroxyacyl-CoA = a (3E)-enoyl-CoA + H2O</text>
        <dbReference type="Rhea" id="RHEA:20724"/>
        <dbReference type="ChEBI" id="CHEBI:15377"/>
        <dbReference type="ChEBI" id="CHEBI:58521"/>
        <dbReference type="ChEBI" id="CHEBI:137480"/>
        <dbReference type="EC" id="4.2.1.17"/>
    </reaction>
</comment>
<dbReference type="PROSITE" id="PS00166">
    <property type="entry name" value="ENOYL_COA_HYDRATASE"/>
    <property type="match status" value="1"/>
</dbReference>
<dbReference type="Proteomes" id="UP001232536">
    <property type="component" value="Unassembled WGS sequence"/>
</dbReference>
<comment type="catalytic activity">
    <reaction evidence="3">
        <text>a (3S)-3-hydroxyacyl-CoA = a (2E)-enoyl-CoA + H2O</text>
        <dbReference type="Rhea" id="RHEA:16105"/>
        <dbReference type="ChEBI" id="CHEBI:15377"/>
        <dbReference type="ChEBI" id="CHEBI:57318"/>
        <dbReference type="ChEBI" id="CHEBI:58856"/>
        <dbReference type="EC" id="4.2.1.17"/>
    </reaction>
</comment>
<proteinExistence type="inferred from homology"/>
<protein>
    <submittedName>
        <fullName evidence="6">Enoyl-CoA hydratase-related protein</fullName>
    </submittedName>
</protein>
<comment type="caution">
    <text evidence="6">The sequence shown here is derived from an EMBL/GenBank/DDBJ whole genome shotgun (WGS) entry which is preliminary data.</text>
</comment>
<dbReference type="EMBL" id="JAUQYP010000001">
    <property type="protein sequence ID" value="MDO8107599.1"/>
    <property type="molecule type" value="Genomic_DNA"/>
</dbReference>
<dbReference type="CDD" id="cd06558">
    <property type="entry name" value="crotonase-like"/>
    <property type="match status" value="1"/>
</dbReference>
<dbReference type="RefSeq" id="WP_304601217.1">
    <property type="nucleotide sequence ID" value="NZ_JAUQYO010000001.1"/>
</dbReference>
<dbReference type="Pfam" id="PF00378">
    <property type="entry name" value="ECH_1"/>
    <property type="match status" value="1"/>
</dbReference>
<evidence type="ECO:0000256" key="1">
    <source>
        <dbReference type="ARBA" id="ARBA00005254"/>
    </source>
</evidence>
<dbReference type="PANTHER" id="PTHR11941">
    <property type="entry name" value="ENOYL-COA HYDRATASE-RELATED"/>
    <property type="match status" value="1"/>
</dbReference>
<dbReference type="InterPro" id="IPR001753">
    <property type="entry name" value="Enoyl-CoA_hydra/iso"/>
</dbReference>
<keyword evidence="2" id="KW-0456">Lyase</keyword>